<dbReference type="EMBL" id="JAFCMP010000101">
    <property type="protein sequence ID" value="KAG5186897.1"/>
    <property type="molecule type" value="Genomic_DNA"/>
</dbReference>
<dbReference type="PROSITE" id="PS51032">
    <property type="entry name" value="AP2_ERF"/>
    <property type="match status" value="1"/>
</dbReference>
<comment type="caution">
    <text evidence="8">The sequence shown here is derived from an EMBL/GenBank/DDBJ whole genome shotgun (WGS) entry which is preliminary data.</text>
</comment>
<dbReference type="PANTHER" id="PTHR31677">
    <property type="entry name" value="AP2 DOMAIN CLASS TRANSCRIPTION FACTOR"/>
    <property type="match status" value="1"/>
</dbReference>
<dbReference type="GO" id="GO:0003677">
    <property type="term" value="F:DNA binding"/>
    <property type="evidence" value="ECO:0007669"/>
    <property type="project" value="UniProtKB-KW"/>
</dbReference>
<evidence type="ECO:0000256" key="6">
    <source>
        <dbReference type="SAM" id="MobiDB-lite"/>
    </source>
</evidence>
<keyword evidence="3" id="KW-0238">DNA-binding</keyword>
<reference evidence="8" key="1">
    <citation type="submission" date="2021-02" db="EMBL/GenBank/DDBJ databases">
        <title>First Annotated Genome of the Yellow-green Alga Tribonema minus.</title>
        <authorList>
            <person name="Mahan K.M."/>
        </authorList>
    </citation>
    <scope>NUCLEOTIDE SEQUENCE</scope>
    <source>
        <strain evidence="8">UTEX B ZZ1240</strain>
    </source>
</reference>
<organism evidence="8 9">
    <name type="scientific">Tribonema minus</name>
    <dbReference type="NCBI Taxonomy" id="303371"/>
    <lineage>
        <taxon>Eukaryota</taxon>
        <taxon>Sar</taxon>
        <taxon>Stramenopiles</taxon>
        <taxon>Ochrophyta</taxon>
        <taxon>PX clade</taxon>
        <taxon>Xanthophyceae</taxon>
        <taxon>Tribonematales</taxon>
        <taxon>Tribonemataceae</taxon>
        <taxon>Tribonema</taxon>
    </lineage>
</organism>
<keyword evidence="9" id="KW-1185">Reference proteome</keyword>
<comment type="subcellular location">
    <subcellularLocation>
        <location evidence="1">Nucleus</location>
    </subcellularLocation>
</comment>
<dbReference type="CDD" id="cd00018">
    <property type="entry name" value="AP2"/>
    <property type="match status" value="1"/>
</dbReference>
<dbReference type="Gene3D" id="3.30.730.10">
    <property type="entry name" value="AP2/ERF domain"/>
    <property type="match status" value="1"/>
</dbReference>
<feature type="region of interest" description="Disordered" evidence="6">
    <location>
        <begin position="1"/>
        <end position="26"/>
    </location>
</feature>
<dbReference type="SUPFAM" id="SSF54171">
    <property type="entry name" value="DNA-binding domain"/>
    <property type="match status" value="1"/>
</dbReference>
<dbReference type="OrthoDB" id="550275at2759"/>
<dbReference type="Proteomes" id="UP000664859">
    <property type="component" value="Unassembled WGS sequence"/>
</dbReference>
<evidence type="ECO:0000256" key="1">
    <source>
        <dbReference type="ARBA" id="ARBA00004123"/>
    </source>
</evidence>
<name>A0A836CI56_9STRA</name>
<dbReference type="AlphaFoldDB" id="A0A836CI56"/>
<evidence type="ECO:0000313" key="9">
    <source>
        <dbReference type="Proteomes" id="UP000664859"/>
    </source>
</evidence>
<dbReference type="GO" id="GO:0005634">
    <property type="term" value="C:nucleus"/>
    <property type="evidence" value="ECO:0007669"/>
    <property type="project" value="UniProtKB-SubCell"/>
</dbReference>
<dbReference type="InterPro" id="IPR016177">
    <property type="entry name" value="DNA-bd_dom_sf"/>
</dbReference>
<evidence type="ECO:0000259" key="7">
    <source>
        <dbReference type="PROSITE" id="PS51032"/>
    </source>
</evidence>
<evidence type="ECO:0000256" key="4">
    <source>
        <dbReference type="ARBA" id="ARBA00023163"/>
    </source>
</evidence>
<feature type="domain" description="AP2/ERF" evidence="7">
    <location>
        <begin position="30"/>
        <end position="85"/>
    </location>
</feature>
<evidence type="ECO:0000256" key="5">
    <source>
        <dbReference type="ARBA" id="ARBA00023242"/>
    </source>
</evidence>
<evidence type="ECO:0000313" key="8">
    <source>
        <dbReference type="EMBL" id="KAG5186897.1"/>
    </source>
</evidence>
<proteinExistence type="predicted"/>
<dbReference type="InterPro" id="IPR036955">
    <property type="entry name" value="AP2/ERF_dom_sf"/>
</dbReference>
<protein>
    <recommendedName>
        <fullName evidence="7">AP2/ERF domain-containing protein</fullName>
    </recommendedName>
</protein>
<sequence>MSPLASASSPIKGGPRNPTARRRGRKGKSIYRGVCVTREGKWRAVIYKERKQLYLGVFESEIDAAKAHDRAARYHFGAQAMVNFLEPTDPEYMQHIPPPQEPEDEESTAHLGGTISPVSSTAKLARSAVKVEGKFAPLLPSLMDFAFPFDDSSEDDLNSAHDLGAFDMSEDVGDFPLLDGGHEPFGASLSFLGTADELAADLCTA</sequence>
<dbReference type="SMART" id="SM00380">
    <property type="entry name" value="AP2"/>
    <property type="match status" value="1"/>
</dbReference>
<keyword evidence="4" id="KW-0804">Transcription</keyword>
<gene>
    <name evidence="8" type="ORF">JKP88DRAFT_35501</name>
</gene>
<dbReference type="InterPro" id="IPR001471">
    <property type="entry name" value="AP2/ERF_dom"/>
</dbReference>
<keyword evidence="5" id="KW-0539">Nucleus</keyword>
<dbReference type="PANTHER" id="PTHR31677:SF196">
    <property type="entry name" value="ETHYLENE-RESPONSIVE TRANSCRIPTION FACTOR ERF109"/>
    <property type="match status" value="1"/>
</dbReference>
<keyword evidence="2" id="KW-0805">Transcription regulation</keyword>
<dbReference type="GO" id="GO:0003700">
    <property type="term" value="F:DNA-binding transcription factor activity"/>
    <property type="evidence" value="ECO:0007669"/>
    <property type="project" value="InterPro"/>
</dbReference>
<evidence type="ECO:0000256" key="3">
    <source>
        <dbReference type="ARBA" id="ARBA00023125"/>
    </source>
</evidence>
<evidence type="ECO:0000256" key="2">
    <source>
        <dbReference type="ARBA" id="ARBA00023015"/>
    </source>
</evidence>
<accession>A0A836CI56</accession>